<dbReference type="AlphaFoldDB" id="A0A0P1AML1"/>
<evidence type="ECO:0000313" key="2">
    <source>
        <dbReference type="EMBL" id="CEG42664.1"/>
    </source>
</evidence>
<dbReference type="Proteomes" id="UP000054928">
    <property type="component" value="Unassembled WGS sequence"/>
</dbReference>
<reference evidence="3" key="1">
    <citation type="submission" date="2014-09" db="EMBL/GenBank/DDBJ databases">
        <authorList>
            <person name="Sharma Rahul"/>
            <person name="Thines Marco"/>
        </authorList>
    </citation>
    <scope>NUCLEOTIDE SEQUENCE [LARGE SCALE GENOMIC DNA]</scope>
</reference>
<feature type="chain" id="PRO_5006058784" evidence="1">
    <location>
        <begin position="20"/>
        <end position="315"/>
    </location>
</feature>
<accession>A0A0P1AML1</accession>
<keyword evidence="1" id="KW-0732">Signal</keyword>
<sequence>MKVYQCLLAAALVLLRVESVSLRTRDLSAEERWNFEDIINSVKTFLEMHPENDHKLLTRLREEKDDFYNMMKIVLEQKIWMTNPEKNMMLRRWEQLSVKERQEFIDDLLRYDKKMLELSYHVELSDLRSNRIRWKMDIEDPMRLEDREDVEKELVGLETRFNKDETRLKAILKYRIENLKFKHQLDDLREKLKKAAEGQDLHKLTLQEAFKTLDFDAHIFTGLNDEKERVNAIFSSLKYRALFEHAELLYSTIQGSRSSSSGEGVFAPSLYAMIDMTCTLRDVFNFGFGVKDWRQSEYSYVVLATLIDSQIKRLI</sequence>
<dbReference type="GeneID" id="36407975"/>
<protein>
    <submittedName>
        <fullName evidence="2">RxLR-like protein</fullName>
    </submittedName>
</protein>
<evidence type="ECO:0000313" key="3">
    <source>
        <dbReference type="Proteomes" id="UP000054928"/>
    </source>
</evidence>
<organism evidence="2 3">
    <name type="scientific">Plasmopara halstedii</name>
    <name type="common">Downy mildew of sunflower</name>
    <dbReference type="NCBI Taxonomy" id="4781"/>
    <lineage>
        <taxon>Eukaryota</taxon>
        <taxon>Sar</taxon>
        <taxon>Stramenopiles</taxon>
        <taxon>Oomycota</taxon>
        <taxon>Peronosporomycetes</taxon>
        <taxon>Peronosporales</taxon>
        <taxon>Peronosporaceae</taxon>
        <taxon>Plasmopara</taxon>
    </lineage>
</organism>
<dbReference type="EMBL" id="CCYD01000645">
    <property type="protein sequence ID" value="CEG42664.1"/>
    <property type="molecule type" value="Genomic_DNA"/>
</dbReference>
<evidence type="ECO:0000256" key="1">
    <source>
        <dbReference type="SAM" id="SignalP"/>
    </source>
</evidence>
<keyword evidence="3" id="KW-1185">Reference proteome</keyword>
<name>A0A0P1AML1_PLAHL</name>
<dbReference type="RefSeq" id="XP_024579033.1">
    <property type="nucleotide sequence ID" value="XM_024728568.1"/>
</dbReference>
<feature type="signal peptide" evidence="1">
    <location>
        <begin position="1"/>
        <end position="19"/>
    </location>
</feature>
<proteinExistence type="predicted"/>